<evidence type="ECO:0000313" key="4">
    <source>
        <dbReference type="Proteomes" id="UP000288028"/>
    </source>
</evidence>
<protein>
    <recommendedName>
        <fullName evidence="5">NlpC/P60 domain-containing protein</fullName>
    </recommendedName>
</protein>
<evidence type="ECO:0000256" key="1">
    <source>
        <dbReference type="SAM" id="MobiDB-lite"/>
    </source>
</evidence>
<feature type="region of interest" description="Disordered" evidence="1">
    <location>
        <begin position="36"/>
        <end position="98"/>
    </location>
</feature>
<dbReference type="GeneID" id="95581296"/>
<dbReference type="Gene3D" id="2.30.30.170">
    <property type="match status" value="1"/>
</dbReference>
<keyword evidence="4" id="KW-1185">Reference proteome</keyword>
<dbReference type="SUPFAM" id="SSF54001">
    <property type="entry name" value="Cysteine proteinases"/>
    <property type="match status" value="1"/>
</dbReference>
<dbReference type="Proteomes" id="UP000288028">
    <property type="component" value="Unassembled WGS sequence"/>
</dbReference>
<dbReference type="InterPro" id="IPR038765">
    <property type="entry name" value="Papain-like_cys_pep_sf"/>
</dbReference>
<feature type="chain" id="PRO_5019541074" description="NlpC/P60 domain-containing protein" evidence="2">
    <location>
        <begin position="23"/>
        <end position="745"/>
    </location>
</feature>
<evidence type="ECO:0000256" key="2">
    <source>
        <dbReference type="SAM" id="SignalP"/>
    </source>
</evidence>
<accession>A0A430B781</accession>
<feature type="signal peptide" evidence="2">
    <location>
        <begin position="1"/>
        <end position="22"/>
    </location>
</feature>
<reference evidence="3 4" key="1">
    <citation type="submission" date="2017-05" db="EMBL/GenBank/DDBJ databases">
        <title>Vagococcus spp. assemblies.</title>
        <authorList>
            <person name="Gulvik C.A."/>
        </authorList>
    </citation>
    <scope>NUCLEOTIDE SEQUENCE [LARGE SCALE GENOMIC DNA]</scope>
    <source>
        <strain evidence="3 4">SS1714</strain>
    </source>
</reference>
<gene>
    <name evidence="3" type="ORF">CBF28_04515</name>
</gene>
<evidence type="ECO:0000313" key="3">
    <source>
        <dbReference type="EMBL" id="RSU16204.1"/>
    </source>
</evidence>
<name>A0A430B781_9ENTE</name>
<dbReference type="InterPro" id="IPR038200">
    <property type="entry name" value="GW_dom_sf"/>
</dbReference>
<organism evidence="3 4">
    <name type="scientific">Vagococcus carniphilus</name>
    <dbReference type="NCBI Taxonomy" id="218144"/>
    <lineage>
        <taxon>Bacteria</taxon>
        <taxon>Bacillati</taxon>
        <taxon>Bacillota</taxon>
        <taxon>Bacilli</taxon>
        <taxon>Lactobacillales</taxon>
        <taxon>Enterococcaceae</taxon>
        <taxon>Vagococcus</taxon>
    </lineage>
</organism>
<dbReference type="Gene3D" id="3.90.1720.10">
    <property type="entry name" value="endopeptidase domain like (from Nostoc punctiforme)"/>
    <property type="match status" value="1"/>
</dbReference>
<dbReference type="OrthoDB" id="2173042at2"/>
<evidence type="ECO:0008006" key="5">
    <source>
        <dbReference type="Google" id="ProtNLM"/>
    </source>
</evidence>
<sequence>MKKNVVKLSAFLLLMFPSLVSAETVQKTIDTHKGSEIVQSSMTSESTTETSSTSNSESESISETSSSSLEESTSSSTTDTSTTETTDSSGEQPDEDEISFEAVENKFITVINKEEHIWKEINKETIGTTESLFNRTFSVKEIATTKKGKIYYLLFDKDDKKIGYVLKEALKEAEGAQGIWQKNDQFVSLNDNNIQIYQNFDWKIKEGRPAKDETLHAKGVYSHLNGNKYFSIYNKDNKWLGYVEEKNVSIAAGKQGLWRKMDEYVSVTKKNYSIWQNFGWTEKNNTTNLFNQTLHVKGYYNHFNGSIYYSLYDGNGNWKGYVNKNAVTKTSGRQGPWIKTSKYVTISNKNYSTYSNFNWQVRHNGTSLVNRTFKVTGRYEHLNGSTYYSLYDNNNKWYGYINKKGVKEGSGRQGAYIPSKDFVTVTKGNYSVWQNFNWKKKKSSSALQNKTYQVKGFYKHMNGDTYYSLYDNKGTWQGYLNATGAKVAPGKQGIWFGMNKQGTIAKSGYTTWQNFNWQKKGSTNSMLNKKYRVGGYYNHFNGDTYFSLYDNSGKWHGYLNSSAVRFKTTVSDYMGTTPDRVLNNLKRHEHDGFYVGTPFRGLSYDAAYSMSPRGRSNGYGPGMNCTGFVAYAYQDGGANLNKITQVANAWGGAANAYNWRDALTKNTDYETFGTIGQLLSSGKAKKGDIIYLEADFSKPGPDPHIGIFWGDYSSHNRFFHATWPATKISEIYSYTPYSKVYLFSL</sequence>
<dbReference type="EMBL" id="NGKB01000003">
    <property type="protein sequence ID" value="RSU16204.1"/>
    <property type="molecule type" value="Genomic_DNA"/>
</dbReference>
<keyword evidence="2" id="KW-0732">Signal</keyword>
<feature type="compositionally biased region" description="Low complexity" evidence="1">
    <location>
        <begin position="40"/>
        <end position="89"/>
    </location>
</feature>
<proteinExistence type="predicted"/>
<comment type="caution">
    <text evidence="3">The sequence shown here is derived from an EMBL/GenBank/DDBJ whole genome shotgun (WGS) entry which is preliminary data.</text>
</comment>
<dbReference type="AlphaFoldDB" id="A0A430B781"/>
<dbReference type="RefSeq" id="WP_126792374.1">
    <property type="nucleotide sequence ID" value="NZ_CP060720.1"/>
</dbReference>